<dbReference type="EMBL" id="JAFITR010000061">
    <property type="protein sequence ID" value="MBN4067079.1"/>
    <property type="molecule type" value="Genomic_DNA"/>
</dbReference>
<dbReference type="Proteomes" id="UP000722121">
    <property type="component" value="Unassembled WGS sequence"/>
</dbReference>
<gene>
    <name evidence="4" type="ORF">JYU14_03245</name>
</gene>
<reference evidence="4 5" key="1">
    <citation type="submission" date="2021-02" db="EMBL/GenBank/DDBJ databases">
        <title>Activity-based single-cell genomes from oceanic crustal fluid captures similar information to metagenomic and metatranscriptomic surveys with orders of magnitude less sampling.</title>
        <authorList>
            <person name="D'Angelo T.S."/>
            <person name="Orcutt B.N."/>
        </authorList>
    </citation>
    <scope>NUCLEOTIDE SEQUENCE [LARGE SCALE GENOMIC DNA]</scope>
    <source>
        <strain evidence="4">AH-315-G07</strain>
    </source>
</reference>
<keyword evidence="1" id="KW-0560">Oxidoreductase</keyword>
<dbReference type="PANTHER" id="PTHR11496:SF83">
    <property type="entry name" value="HYDROXYACID-OXOACID TRANSHYDROGENASE, MITOCHONDRIAL"/>
    <property type="match status" value="1"/>
</dbReference>
<dbReference type="Gene3D" id="1.20.1090.10">
    <property type="entry name" value="Dehydroquinate synthase-like - alpha domain"/>
    <property type="match status" value="1"/>
</dbReference>
<keyword evidence="5" id="KW-1185">Reference proteome</keyword>
<comment type="caution">
    <text evidence="4">The sequence shown here is derived from an EMBL/GenBank/DDBJ whole genome shotgun (WGS) entry which is preliminary data.</text>
</comment>
<accession>A0ABS3AU88</accession>
<evidence type="ECO:0000259" key="2">
    <source>
        <dbReference type="Pfam" id="PF00465"/>
    </source>
</evidence>
<feature type="domain" description="Fe-containing alcohol dehydrogenase-like C-terminal" evidence="3">
    <location>
        <begin position="173"/>
        <end position="344"/>
    </location>
</feature>
<name>A0ABS3AU88_9BACT</name>
<proteinExistence type="predicted"/>
<feature type="domain" description="Alcohol dehydrogenase iron-type/glycerol dehydrogenase GldA" evidence="2">
    <location>
        <begin position="44"/>
        <end position="156"/>
    </location>
</feature>
<dbReference type="InterPro" id="IPR039697">
    <property type="entry name" value="Alcohol_dehydrogenase_Fe"/>
</dbReference>
<dbReference type="Pfam" id="PF00465">
    <property type="entry name" value="Fe-ADH"/>
    <property type="match status" value="1"/>
</dbReference>
<protein>
    <submittedName>
        <fullName evidence="4">Iron-containing alcohol dehydrogenase</fullName>
    </submittedName>
</protein>
<sequence length="352" mass="38747">MFVIPHIQQGDIDLQHLHANSNILWITSASIIACHPWLQEKRHEVVQSADWSKVVECRTSLGKEYPERIIAFGGGKVLDVAKLTARLITTDTQTLQAIQKRRCTDEHFTSTIPLTLIPSTCGSGSEGSSVTVITYQGTKYPISHRTLVADEVILSPHAIASCPDKVFKNGLWDTFVHAIESYSSPLADPTTQQAALCALHIVLPVLQQGRFTSPHSSWQWASLLAGAAQSTTSVGLAHAIAHQLEPLGCGMHGELVAQMLPKAMTLNAEKRDGLYDALAQKLLFSNGRALINEIILLAERDWGTPAPLALDSQQIDQLVTKICKDPCYRTNPSFIPKRDLTHALHNWHLIKQ</sequence>
<evidence type="ECO:0000259" key="3">
    <source>
        <dbReference type="Pfam" id="PF25137"/>
    </source>
</evidence>
<dbReference type="Pfam" id="PF25137">
    <property type="entry name" value="ADH_Fe_C"/>
    <property type="match status" value="1"/>
</dbReference>
<dbReference type="PANTHER" id="PTHR11496">
    <property type="entry name" value="ALCOHOL DEHYDROGENASE"/>
    <property type="match status" value="1"/>
</dbReference>
<evidence type="ECO:0000313" key="5">
    <source>
        <dbReference type="Proteomes" id="UP000722121"/>
    </source>
</evidence>
<dbReference type="SUPFAM" id="SSF56796">
    <property type="entry name" value="Dehydroquinate synthase-like"/>
    <property type="match status" value="1"/>
</dbReference>
<dbReference type="Gene3D" id="3.40.50.1970">
    <property type="match status" value="1"/>
</dbReference>
<organism evidence="4 5">
    <name type="scientific">Simkania negevensis</name>
    <dbReference type="NCBI Taxonomy" id="83561"/>
    <lineage>
        <taxon>Bacteria</taxon>
        <taxon>Pseudomonadati</taxon>
        <taxon>Chlamydiota</taxon>
        <taxon>Chlamydiia</taxon>
        <taxon>Parachlamydiales</taxon>
        <taxon>Simkaniaceae</taxon>
        <taxon>Simkania</taxon>
    </lineage>
</organism>
<dbReference type="InterPro" id="IPR001670">
    <property type="entry name" value="ADH_Fe/GldA"/>
</dbReference>
<evidence type="ECO:0000313" key="4">
    <source>
        <dbReference type="EMBL" id="MBN4067079.1"/>
    </source>
</evidence>
<evidence type="ECO:0000256" key="1">
    <source>
        <dbReference type="ARBA" id="ARBA00023002"/>
    </source>
</evidence>
<dbReference type="InterPro" id="IPR056798">
    <property type="entry name" value="ADH_Fe_C"/>
</dbReference>